<feature type="region of interest" description="Disordered" evidence="8">
    <location>
        <begin position="336"/>
        <end position="418"/>
    </location>
</feature>
<dbReference type="Gene3D" id="3.30.70.330">
    <property type="match status" value="1"/>
</dbReference>
<dbReference type="InterPro" id="IPR035979">
    <property type="entry name" value="RBD_domain_sf"/>
</dbReference>
<keyword evidence="5" id="KW-0694">RNA-binding</keyword>
<dbReference type="AlphaFoldDB" id="A0A7L0GI29"/>
<feature type="compositionally biased region" description="Pro residues" evidence="8">
    <location>
        <begin position="96"/>
        <end position="110"/>
    </location>
</feature>
<keyword evidence="6" id="KW-0866">Nonsense-mediated mRNA decay</keyword>
<evidence type="ECO:0000256" key="2">
    <source>
        <dbReference type="ARBA" id="ARBA00004496"/>
    </source>
</evidence>
<dbReference type="GO" id="GO:0000184">
    <property type="term" value="P:nuclear-transcribed mRNA catabolic process, nonsense-mediated decay"/>
    <property type="evidence" value="ECO:0007669"/>
    <property type="project" value="UniProtKB-KW"/>
</dbReference>
<gene>
    <name evidence="10" type="primary">Upf3a</name>
    <name evidence="10" type="ORF">HERCAC_R11158</name>
</gene>
<dbReference type="GO" id="GO:0032991">
    <property type="term" value="C:protein-containing complex"/>
    <property type="evidence" value="ECO:0007669"/>
    <property type="project" value="UniProtKB-ARBA"/>
</dbReference>
<evidence type="ECO:0000256" key="1">
    <source>
        <dbReference type="ARBA" id="ARBA00004123"/>
    </source>
</evidence>
<evidence type="ECO:0000313" key="11">
    <source>
        <dbReference type="Proteomes" id="UP000555649"/>
    </source>
</evidence>
<comment type="caution">
    <text evidence="10">The sequence shown here is derived from an EMBL/GenBank/DDBJ whole genome shotgun (WGS) entry which is preliminary data.</text>
</comment>
<dbReference type="GO" id="GO:0003723">
    <property type="term" value="F:RNA binding"/>
    <property type="evidence" value="ECO:0007669"/>
    <property type="project" value="UniProtKB-KW"/>
</dbReference>
<dbReference type="FunFam" id="3.30.70.330:FF:000067">
    <property type="entry name" value="regulator of nonsense transcripts 3A isoform X2"/>
    <property type="match status" value="1"/>
</dbReference>
<sequence length="542" mass="62400">GGDASPQLRRLTGRGGGTPLVPQRNLARTGRWPGGISRGSRLAAGGGGGGPGSSMRSEREPGPGLMRGGGREKWPMDIPLRRESPRTKMKTKTSSHPPPLPSQALPPLPPGSAGGQGMGVVVIRRLPPCLTKEQLEEQLHPLPAHDYFEFCTADPSLYPHLYSRAYINFRNPEDILLFRDRFDGYVFIDNKGLEYPAVVEFAPFQKISKKKLKKKDAKAGSIEDDPEYRKFLESYCADEEKICANPEILLGEIEAKTRELIARRTTPLLEYIKNRKLEKQRIREEKREERRRRELEKKRLREEEKRKRREEERRKRKEVEKQKKISEKEIRIKLLKKPEKGDELASEKHKEKGEEADIEEKNWDKSPGSGSIKSKSLEGSLKELKEKSQNDSDKEQRDLERRFREKEPERQRYRLDDGRKHRAHYEFDKFVRRNEEELKWGKGYNQDRGKKGNYNYSFTVEAVDKLGKEDKCDDMASKKERIRNKDRPAMQLYQPGARIRTHTGSTSKTYDCSGKSFEDALDKKYEADNSAGGGSEKSEEAE</sequence>
<dbReference type="SUPFAM" id="SSF54928">
    <property type="entry name" value="RNA-binding domain, RBD"/>
    <property type="match status" value="1"/>
</dbReference>
<evidence type="ECO:0000259" key="9">
    <source>
        <dbReference type="Pfam" id="PF03467"/>
    </source>
</evidence>
<evidence type="ECO:0000256" key="3">
    <source>
        <dbReference type="ARBA" id="ARBA00005991"/>
    </source>
</evidence>
<dbReference type="PANTHER" id="PTHR13112:SF2">
    <property type="entry name" value="REGULATOR OF NONSENSE TRANSCRIPTS 3A"/>
    <property type="match status" value="1"/>
</dbReference>
<evidence type="ECO:0000256" key="4">
    <source>
        <dbReference type="ARBA" id="ARBA00022490"/>
    </source>
</evidence>
<feature type="compositionally biased region" description="Low complexity" evidence="8">
    <location>
        <begin position="365"/>
        <end position="374"/>
    </location>
</feature>
<evidence type="ECO:0000256" key="5">
    <source>
        <dbReference type="ARBA" id="ARBA00022884"/>
    </source>
</evidence>
<dbReference type="Pfam" id="PF03467">
    <property type="entry name" value="Smg4_UPF3"/>
    <property type="match status" value="1"/>
</dbReference>
<feature type="compositionally biased region" description="Basic and acidic residues" evidence="8">
    <location>
        <begin position="336"/>
        <end position="364"/>
    </location>
</feature>
<dbReference type="InterPro" id="IPR039722">
    <property type="entry name" value="Upf3"/>
</dbReference>
<feature type="non-terminal residue" evidence="10">
    <location>
        <position position="542"/>
    </location>
</feature>
<evidence type="ECO:0000256" key="6">
    <source>
        <dbReference type="ARBA" id="ARBA00023161"/>
    </source>
</evidence>
<dbReference type="InterPro" id="IPR005120">
    <property type="entry name" value="UPF3_dom"/>
</dbReference>
<feature type="region of interest" description="Disordered" evidence="8">
    <location>
        <begin position="523"/>
        <end position="542"/>
    </location>
</feature>
<accession>A0A7L0GI29</accession>
<protein>
    <submittedName>
        <fullName evidence="10">REN3A protein</fullName>
    </submittedName>
</protein>
<dbReference type="PANTHER" id="PTHR13112">
    <property type="entry name" value="UPF3 REGULATOR OF NONSENSE TRANSCRIPTS-LIKE PROTEIN"/>
    <property type="match status" value="1"/>
</dbReference>
<name>A0A7L0GI29_HERCA</name>
<feature type="compositionally biased region" description="Basic and acidic residues" evidence="8">
    <location>
        <begin position="69"/>
        <end position="86"/>
    </location>
</feature>
<feature type="domain" description="UPF3" evidence="9">
    <location>
        <begin position="121"/>
        <end position="276"/>
    </location>
</feature>
<keyword evidence="11" id="KW-1185">Reference proteome</keyword>
<feature type="compositionally biased region" description="Basic and acidic residues" evidence="8">
    <location>
        <begin position="380"/>
        <end position="418"/>
    </location>
</feature>
<dbReference type="GO" id="GO:0045727">
    <property type="term" value="P:positive regulation of translation"/>
    <property type="evidence" value="ECO:0007669"/>
    <property type="project" value="TreeGrafter"/>
</dbReference>
<evidence type="ECO:0000256" key="8">
    <source>
        <dbReference type="SAM" id="MobiDB-lite"/>
    </source>
</evidence>
<feature type="region of interest" description="Disordered" evidence="8">
    <location>
        <begin position="1"/>
        <end position="113"/>
    </location>
</feature>
<comment type="similarity">
    <text evidence="3">Belongs to the RENT3 family.</text>
</comment>
<keyword evidence="7" id="KW-0539">Nucleus</keyword>
<dbReference type="Proteomes" id="UP000555649">
    <property type="component" value="Unassembled WGS sequence"/>
</dbReference>
<dbReference type="GO" id="GO:0042162">
    <property type="term" value="F:telomeric DNA binding"/>
    <property type="evidence" value="ECO:0007669"/>
    <property type="project" value="TreeGrafter"/>
</dbReference>
<dbReference type="GO" id="GO:0005737">
    <property type="term" value="C:cytoplasm"/>
    <property type="evidence" value="ECO:0007669"/>
    <property type="project" value="UniProtKB-SubCell"/>
</dbReference>
<feature type="non-terminal residue" evidence="10">
    <location>
        <position position="1"/>
    </location>
</feature>
<dbReference type="GO" id="GO:0005730">
    <property type="term" value="C:nucleolus"/>
    <property type="evidence" value="ECO:0007669"/>
    <property type="project" value="TreeGrafter"/>
</dbReference>
<evidence type="ECO:0000256" key="7">
    <source>
        <dbReference type="ARBA" id="ARBA00023242"/>
    </source>
</evidence>
<comment type="subcellular location">
    <subcellularLocation>
        <location evidence="2">Cytoplasm</location>
    </subcellularLocation>
    <subcellularLocation>
        <location evidence="1">Nucleus</location>
    </subcellularLocation>
</comment>
<evidence type="ECO:0000313" key="10">
    <source>
        <dbReference type="EMBL" id="NXK07374.1"/>
    </source>
</evidence>
<organism evidence="10 11">
    <name type="scientific">Herpetotheres cachinnans</name>
    <name type="common">Laughing falcon</name>
    <name type="synonym">Falco cachinnans</name>
    <dbReference type="NCBI Taxonomy" id="56343"/>
    <lineage>
        <taxon>Eukaryota</taxon>
        <taxon>Metazoa</taxon>
        <taxon>Chordata</taxon>
        <taxon>Craniata</taxon>
        <taxon>Vertebrata</taxon>
        <taxon>Euteleostomi</taxon>
        <taxon>Archelosauria</taxon>
        <taxon>Archosauria</taxon>
        <taxon>Dinosauria</taxon>
        <taxon>Saurischia</taxon>
        <taxon>Theropoda</taxon>
        <taxon>Coelurosauria</taxon>
        <taxon>Aves</taxon>
        <taxon>Neognathae</taxon>
        <taxon>Neoaves</taxon>
        <taxon>Telluraves</taxon>
        <taxon>Australaves</taxon>
        <taxon>Falconiformes</taxon>
        <taxon>Falconidae</taxon>
        <taxon>Herpetotheres</taxon>
    </lineage>
</organism>
<reference evidence="10 11" key="1">
    <citation type="submission" date="2019-09" db="EMBL/GenBank/DDBJ databases">
        <title>Bird 10,000 Genomes (B10K) Project - Family phase.</title>
        <authorList>
            <person name="Zhang G."/>
        </authorList>
    </citation>
    <scope>NUCLEOTIDE SEQUENCE [LARGE SCALE GENOMIC DNA]</scope>
    <source>
        <strain evidence="10">B10K-DU-005-78</strain>
        <tissue evidence="10">Mixed tissue sample</tissue>
    </source>
</reference>
<proteinExistence type="inferred from homology"/>
<dbReference type="InterPro" id="IPR012677">
    <property type="entry name" value="Nucleotide-bd_a/b_plait_sf"/>
</dbReference>
<keyword evidence="4" id="KW-0963">Cytoplasm</keyword>
<feature type="region of interest" description="Disordered" evidence="8">
    <location>
        <begin position="301"/>
        <end position="322"/>
    </location>
</feature>
<dbReference type="CDD" id="cd12727">
    <property type="entry name" value="RRM_like_Smg4_UPF3A"/>
    <property type="match status" value="1"/>
</dbReference>
<dbReference type="EMBL" id="VXAJ01000187">
    <property type="protein sequence ID" value="NXK07374.1"/>
    <property type="molecule type" value="Genomic_DNA"/>
</dbReference>